<dbReference type="EMBL" id="CAVMJV010000042">
    <property type="protein sequence ID" value="CAK5080842.1"/>
    <property type="molecule type" value="Genomic_DNA"/>
</dbReference>
<evidence type="ECO:0000313" key="1">
    <source>
        <dbReference type="EMBL" id="CAK5080842.1"/>
    </source>
</evidence>
<proteinExistence type="predicted"/>
<evidence type="ECO:0000313" key="2">
    <source>
        <dbReference type="Proteomes" id="UP001497535"/>
    </source>
</evidence>
<comment type="caution">
    <text evidence="1">The sequence shown here is derived from an EMBL/GenBank/DDBJ whole genome shotgun (WGS) entry which is preliminary data.</text>
</comment>
<keyword evidence="2" id="KW-1185">Reference proteome</keyword>
<accession>A0ACB0ZR11</accession>
<organism evidence="1 2">
    <name type="scientific">Meloidogyne enterolobii</name>
    <name type="common">Root-knot nematode worm</name>
    <name type="synonym">Meloidogyne mayaguensis</name>
    <dbReference type="NCBI Taxonomy" id="390850"/>
    <lineage>
        <taxon>Eukaryota</taxon>
        <taxon>Metazoa</taxon>
        <taxon>Ecdysozoa</taxon>
        <taxon>Nematoda</taxon>
        <taxon>Chromadorea</taxon>
        <taxon>Rhabditida</taxon>
        <taxon>Tylenchina</taxon>
        <taxon>Tylenchomorpha</taxon>
        <taxon>Tylenchoidea</taxon>
        <taxon>Meloidogynidae</taxon>
        <taxon>Meloidogyninae</taxon>
        <taxon>Meloidogyne</taxon>
    </lineage>
</organism>
<sequence>MPPSYFIIEMMDKVVENLDKISKVEEKSLKIRGETSSENENKMEVIEEEDENETKGEEEDKLKKKKEKNEKEREHLIKLSEVVRSKYILPKMAEINVLTSLIYQFLFSNNPNEGLSSSKLGNIFKEINEASEKNMEFEEKLKNDEDITVINKKEGIFVEGLIYTVFQVQGFFGKLKLEIVLGQKLEEFSNEKLDKKIKIEEERINDFLKNYMIDKNEYLMIKYGKKKKGKLEGAMKNLKKFKEKM</sequence>
<name>A0ACB0ZR11_MELEN</name>
<protein>
    <submittedName>
        <fullName evidence="1">Uncharacterized protein</fullName>
    </submittedName>
</protein>
<reference evidence="1" key="1">
    <citation type="submission" date="2023-11" db="EMBL/GenBank/DDBJ databases">
        <authorList>
            <person name="Poullet M."/>
        </authorList>
    </citation>
    <scope>NUCLEOTIDE SEQUENCE</scope>
    <source>
        <strain evidence="1">E1834</strain>
    </source>
</reference>
<dbReference type="Proteomes" id="UP001497535">
    <property type="component" value="Unassembled WGS sequence"/>
</dbReference>
<gene>
    <name evidence="1" type="ORF">MENTE1834_LOCUS28040</name>
</gene>